<evidence type="ECO:0000313" key="2">
    <source>
        <dbReference type="EMBL" id="RLP83889.1"/>
    </source>
</evidence>
<evidence type="ECO:0000256" key="1">
    <source>
        <dbReference type="SAM" id="Phobius"/>
    </source>
</evidence>
<evidence type="ECO:0000313" key="3">
    <source>
        <dbReference type="Proteomes" id="UP000269438"/>
    </source>
</evidence>
<sequence length="169" mass="17777">MITPRPSLARAAGYTAAATLVYLAAVIAGFGMVSLFTDTEVVDESALGTLPGPIAIVVTGVLFALGALWALDRAGRGDASAASWATRILSAFWIGLAVLAGYTASLVIALVWNGLDEFTPALVHILLRPYPWTAAAIASAIILALLPLSAAALRGHTPRRWYWEDDESE</sequence>
<proteinExistence type="predicted"/>
<protein>
    <submittedName>
        <fullName evidence="2">Uncharacterized protein</fullName>
    </submittedName>
</protein>
<feature type="transmembrane region" description="Helical" evidence="1">
    <location>
        <begin position="12"/>
        <end position="33"/>
    </location>
</feature>
<gene>
    <name evidence="2" type="ORF">D9V34_03525</name>
</gene>
<name>A0A3L7ATP4_9MICO</name>
<dbReference type="RefSeq" id="WP_121687516.1">
    <property type="nucleotide sequence ID" value="NZ_RCUY01000002.1"/>
</dbReference>
<comment type="caution">
    <text evidence="2">The sequence shown here is derived from an EMBL/GenBank/DDBJ whole genome shotgun (WGS) entry which is preliminary data.</text>
</comment>
<dbReference type="OrthoDB" id="9930413at2"/>
<keyword evidence="1" id="KW-0472">Membrane</keyword>
<feature type="transmembrane region" description="Helical" evidence="1">
    <location>
        <begin position="91"/>
        <end position="112"/>
    </location>
</feature>
<feature type="transmembrane region" description="Helical" evidence="1">
    <location>
        <begin position="53"/>
        <end position="71"/>
    </location>
</feature>
<keyword evidence="3" id="KW-1185">Reference proteome</keyword>
<accession>A0A3L7ATP4</accession>
<keyword evidence="1" id="KW-0812">Transmembrane</keyword>
<keyword evidence="1" id="KW-1133">Transmembrane helix</keyword>
<feature type="transmembrane region" description="Helical" evidence="1">
    <location>
        <begin position="132"/>
        <end position="153"/>
    </location>
</feature>
<organism evidence="2 3">
    <name type="scientific">Mycetocola lacteus</name>
    <dbReference type="NCBI Taxonomy" id="76637"/>
    <lineage>
        <taxon>Bacteria</taxon>
        <taxon>Bacillati</taxon>
        <taxon>Actinomycetota</taxon>
        <taxon>Actinomycetes</taxon>
        <taxon>Micrococcales</taxon>
        <taxon>Microbacteriaceae</taxon>
        <taxon>Mycetocola</taxon>
    </lineage>
</organism>
<reference evidence="2 3" key="1">
    <citation type="submission" date="2018-10" db="EMBL/GenBank/DDBJ databases">
        <authorList>
            <person name="Li J."/>
        </authorList>
    </citation>
    <scope>NUCLEOTIDE SEQUENCE [LARGE SCALE GENOMIC DNA]</scope>
    <source>
        <strain evidence="2 3">JCM 11654</strain>
    </source>
</reference>
<dbReference type="EMBL" id="RCUY01000002">
    <property type="protein sequence ID" value="RLP83889.1"/>
    <property type="molecule type" value="Genomic_DNA"/>
</dbReference>
<dbReference type="AlphaFoldDB" id="A0A3L7ATP4"/>
<dbReference type="Proteomes" id="UP000269438">
    <property type="component" value="Unassembled WGS sequence"/>
</dbReference>